<accession>A0A9D1F025</accession>
<dbReference type="Pfam" id="PF13408">
    <property type="entry name" value="Zn_ribbon_recom"/>
    <property type="match status" value="1"/>
</dbReference>
<evidence type="ECO:0000313" key="4">
    <source>
        <dbReference type="EMBL" id="HIS36734.1"/>
    </source>
</evidence>
<dbReference type="EMBL" id="DVIU01000177">
    <property type="protein sequence ID" value="HIS36734.1"/>
    <property type="molecule type" value="Genomic_DNA"/>
</dbReference>
<keyword evidence="1" id="KW-0175">Coiled coil</keyword>
<dbReference type="PANTHER" id="PTHR30461">
    <property type="entry name" value="DNA-INVERTASE FROM LAMBDOID PROPHAGE"/>
    <property type="match status" value="1"/>
</dbReference>
<dbReference type="Proteomes" id="UP000823928">
    <property type="component" value="Unassembled WGS sequence"/>
</dbReference>
<dbReference type="InterPro" id="IPR011109">
    <property type="entry name" value="DNA_bind_recombinase_dom"/>
</dbReference>
<dbReference type="SMART" id="SM00857">
    <property type="entry name" value="Resolvase"/>
    <property type="match status" value="1"/>
</dbReference>
<name>A0A9D1F025_9BACT</name>
<dbReference type="Pfam" id="PF07508">
    <property type="entry name" value="Recombinase"/>
    <property type="match status" value="1"/>
</dbReference>
<dbReference type="PANTHER" id="PTHR30461:SF23">
    <property type="entry name" value="DNA RECOMBINASE-RELATED"/>
    <property type="match status" value="1"/>
</dbReference>
<evidence type="ECO:0000259" key="2">
    <source>
        <dbReference type="PROSITE" id="PS51736"/>
    </source>
</evidence>
<proteinExistence type="predicted"/>
<dbReference type="GO" id="GO:0003677">
    <property type="term" value="F:DNA binding"/>
    <property type="evidence" value="ECO:0007669"/>
    <property type="project" value="InterPro"/>
</dbReference>
<dbReference type="Pfam" id="PF14287">
    <property type="entry name" value="DUF4368"/>
    <property type="match status" value="1"/>
</dbReference>
<evidence type="ECO:0000313" key="5">
    <source>
        <dbReference type="Proteomes" id="UP000823928"/>
    </source>
</evidence>
<evidence type="ECO:0000259" key="3">
    <source>
        <dbReference type="PROSITE" id="PS51737"/>
    </source>
</evidence>
<dbReference type="CDD" id="cd03770">
    <property type="entry name" value="SR_TndX_transposase"/>
    <property type="match status" value="1"/>
</dbReference>
<feature type="domain" description="Recombinase" evidence="3">
    <location>
        <begin position="167"/>
        <end position="308"/>
    </location>
</feature>
<reference evidence="4" key="2">
    <citation type="journal article" date="2021" name="PeerJ">
        <title>Extensive microbial diversity within the chicken gut microbiome revealed by metagenomics and culture.</title>
        <authorList>
            <person name="Gilroy R."/>
            <person name="Ravi A."/>
            <person name="Getino M."/>
            <person name="Pursley I."/>
            <person name="Horton D.L."/>
            <person name="Alikhan N.F."/>
            <person name="Baker D."/>
            <person name="Gharbi K."/>
            <person name="Hall N."/>
            <person name="Watson M."/>
            <person name="Adriaenssens E.M."/>
            <person name="Foster-Nyarko E."/>
            <person name="Jarju S."/>
            <person name="Secka A."/>
            <person name="Antonio M."/>
            <person name="Oren A."/>
            <person name="Chaudhuri R.R."/>
            <person name="La Ragione R."/>
            <person name="Hildebrand F."/>
            <person name="Pallen M.J."/>
        </authorList>
    </citation>
    <scope>NUCLEOTIDE SEQUENCE</scope>
    <source>
        <strain evidence="4">6276</strain>
    </source>
</reference>
<dbReference type="Gene3D" id="3.90.1750.20">
    <property type="entry name" value="Putative Large Serine Recombinase, Chain B, Domain 2"/>
    <property type="match status" value="1"/>
</dbReference>
<dbReference type="SUPFAM" id="SSF53041">
    <property type="entry name" value="Resolvase-like"/>
    <property type="match status" value="1"/>
</dbReference>
<dbReference type="PROSITE" id="PS51736">
    <property type="entry name" value="RECOMBINASES_3"/>
    <property type="match status" value="1"/>
</dbReference>
<dbReference type="PROSITE" id="PS51737">
    <property type="entry name" value="RECOMBINASE_DNA_BIND"/>
    <property type="match status" value="1"/>
</dbReference>
<dbReference type="InterPro" id="IPR025827">
    <property type="entry name" value="Zn_ribbon_recom_dom"/>
</dbReference>
<dbReference type="GO" id="GO:0000150">
    <property type="term" value="F:DNA strand exchange activity"/>
    <property type="evidence" value="ECO:0007669"/>
    <property type="project" value="InterPro"/>
</dbReference>
<reference evidence="4" key="1">
    <citation type="submission" date="2020-10" db="EMBL/GenBank/DDBJ databases">
        <authorList>
            <person name="Gilroy R."/>
        </authorList>
    </citation>
    <scope>NUCLEOTIDE SEQUENCE</scope>
    <source>
        <strain evidence="4">6276</strain>
    </source>
</reference>
<feature type="domain" description="Resolvase/invertase-type recombinase catalytic" evidence="2">
    <location>
        <begin position="10"/>
        <end position="159"/>
    </location>
</feature>
<dbReference type="AlphaFoldDB" id="A0A9D1F025"/>
<dbReference type="Gene3D" id="3.40.50.1390">
    <property type="entry name" value="Resolvase, N-terminal catalytic domain"/>
    <property type="match status" value="1"/>
</dbReference>
<dbReference type="InterPro" id="IPR038109">
    <property type="entry name" value="DNA_bind_recomb_sf"/>
</dbReference>
<organism evidence="4 5">
    <name type="scientific">Candidatus Scatousia excrementigallinarum</name>
    <dbReference type="NCBI Taxonomy" id="2840935"/>
    <lineage>
        <taxon>Bacteria</taxon>
        <taxon>Candidatus Scatousia</taxon>
    </lineage>
</organism>
<feature type="coiled-coil region" evidence="1">
    <location>
        <begin position="398"/>
        <end position="474"/>
    </location>
</feature>
<comment type="caution">
    <text evidence="4">The sequence shown here is derived from an EMBL/GenBank/DDBJ whole genome shotgun (WGS) entry which is preliminary data.</text>
</comment>
<gene>
    <name evidence="4" type="ORF">IAC10_08925</name>
</gene>
<dbReference type="InterPro" id="IPR050639">
    <property type="entry name" value="SSR_resolvase"/>
</dbReference>
<dbReference type="InterPro" id="IPR006119">
    <property type="entry name" value="Resolv_N"/>
</dbReference>
<dbReference type="InterPro" id="IPR025378">
    <property type="entry name" value="DUF4368"/>
</dbReference>
<sequence length="535" mass="61623">MKVRAIEDAVTALYCRLSVDDGEEGDSNSIVNQKKMLGDYAQSHGYLNPKFYTDDGFSGTNFNRPGFQELIRDVDAGRVGTIIVKDMSRLGRDYLKVGYYSEVYFGEAGVHFIAVNDNVDNTIENDSDFTPFRNIMNEWYAKDTSKKVRAVIRAKGMSGKSTCNCPPYGYIKDENGNWLVEKEAAEIVKKIYRLCIEGYGPMQISKKLNAQKAISPVVWKNKVGWKYKLEKVDHPELWTVSAIRRILSNPIYLGNTVNFRTKKKSYKSHSVIYLPKDEWVIFEDTHEAIIDRDTFDTVQKLREGVRRRVSIDGEMSIFSGLLYCADCGAKMYLNRHRGSEKDAFNCASYRKEKERTCTSHYITLHAIEDIVLYDLQRVLGMAKGRETEFVSMLQEKNKRMTKSDLSEKVKECEEAERRITVLDRIIQNLYEDKVSGTLSEERFIKLSKNYESEQAELTDKVKFLKEELMAVQKETADINKFMRLVKSYTEITELKPEIVRTFIDKIYVHKGEVAQGGHRQTIEIIYNCVGVIPNI</sequence>
<dbReference type="Pfam" id="PF00239">
    <property type="entry name" value="Resolvase"/>
    <property type="match status" value="1"/>
</dbReference>
<evidence type="ECO:0000256" key="1">
    <source>
        <dbReference type="SAM" id="Coils"/>
    </source>
</evidence>
<protein>
    <submittedName>
        <fullName evidence="4">Recombinase family protein</fullName>
    </submittedName>
</protein>
<dbReference type="InterPro" id="IPR036162">
    <property type="entry name" value="Resolvase-like_N_sf"/>
</dbReference>